<dbReference type="PANTHER" id="PTHR31569">
    <property type="entry name" value="SWIM-TYPE DOMAIN-CONTAINING PROTEIN"/>
    <property type="match status" value="1"/>
</dbReference>
<dbReference type="PANTHER" id="PTHR31569:SF4">
    <property type="entry name" value="SWIM-TYPE DOMAIN-CONTAINING PROTEIN"/>
    <property type="match status" value="1"/>
</dbReference>
<protein>
    <submittedName>
        <fullName evidence="1">Uncharacterized protein</fullName>
    </submittedName>
</protein>
<dbReference type="EMBL" id="LVLJ01004077">
    <property type="protein sequence ID" value="OAE18317.1"/>
    <property type="molecule type" value="Genomic_DNA"/>
</dbReference>
<dbReference type="Proteomes" id="UP000077202">
    <property type="component" value="Unassembled WGS sequence"/>
</dbReference>
<gene>
    <name evidence="1" type="ORF">AXG93_2566s1000</name>
</gene>
<sequence length="347" mass="39712">MCTFCVVLQRFVTEPDAENVLGKTEWRLELENGEHNHPAATDISAYPAARRLKGDEQQTIWEISDAGADPKVILATVRQRNPKCELIVKDIYNHKAQLRNVNLNGRTPLEKLLDDMQSDGVLHVYERDAEGRITRLFFALPLCVALAREFYHVLLMDATYKTNKRQARFAQELGFRLLGGPQRCPQHRLAVEHQEKAIRQRIAYERANTLIAHRNDIWADVRRKVSHFALKEVEKQVQKARHFGDVVKPCTETFQRTMGLPCAHAVRDILATPPGRFQMEHFFEHWWLDRPAPAAAGNGTRDLVAVMENVAARHDLLPPHQQRLLQDQLEKCALWTSGCMHGRGVCA</sequence>
<dbReference type="AlphaFoldDB" id="A0A176VCM1"/>
<name>A0A176VCM1_MARPO</name>
<reference evidence="1" key="1">
    <citation type="submission" date="2016-03" db="EMBL/GenBank/DDBJ databases">
        <title>Mechanisms controlling the formation of the plant cell surface in tip-growing cells are functionally conserved among land plants.</title>
        <authorList>
            <person name="Honkanen S."/>
            <person name="Jones V.A."/>
            <person name="Morieri G."/>
            <person name="Champion C."/>
            <person name="Hetherington A.J."/>
            <person name="Kelly S."/>
            <person name="Saint-Marcoux D."/>
            <person name="Proust H."/>
            <person name="Prescott H."/>
            <person name="Dolan L."/>
        </authorList>
    </citation>
    <scope>NUCLEOTIDE SEQUENCE [LARGE SCALE GENOMIC DNA]</scope>
    <source>
        <tissue evidence="1">Whole gametophyte</tissue>
    </source>
</reference>
<accession>A0A176VCM1</accession>
<comment type="caution">
    <text evidence="1">The sequence shown here is derived from an EMBL/GenBank/DDBJ whole genome shotgun (WGS) entry which is preliminary data.</text>
</comment>
<keyword evidence="2" id="KW-1185">Reference proteome</keyword>
<evidence type="ECO:0000313" key="1">
    <source>
        <dbReference type="EMBL" id="OAE18317.1"/>
    </source>
</evidence>
<dbReference type="InterPro" id="IPR052579">
    <property type="entry name" value="Zinc_finger_SWIM"/>
</dbReference>
<proteinExistence type="predicted"/>
<evidence type="ECO:0000313" key="2">
    <source>
        <dbReference type="Proteomes" id="UP000077202"/>
    </source>
</evidence>
<organism evidence="1 2">
    <name type="scientific">Marchantia polymorpha subsp. ruderalis</name>
    <dbReference type="NCBI Taxonomy" id="1480154"/>
    <lineage>
        <taxon>Eukaryota</taxon>
        <taxon>Viridiplantae</taxon>
        <taxon>Streptophyta</taxon>
        <taxon>Embryophyta</taxon>
        <taxon>Marchantiophyta</taxon>
        <taxon>Marchantiopsida</taxon>
        <taxon>Marchantiidae</taxon>
        <taxon>Marchantiales</taxon>
        <taxon>Marchantiaceae</taxon>
        <taxon>Marchantia</taxon>
    </lineage>
</organism>